<sequence length="139" mass="15297">MLMKFLTGLGFLLAWPALAWSASGYLYDCDMQDIERGRGWVSPKIAIIVTPDGVVTVVDALTLTFATAPVRANVLRDNDKRLIVKWSLQNVRADSGRSFANFDYRASITKRTGQVELTAGPRTFDAGLRGAGTCVRRTQ</sequence>
<keyword evidence="1" id="KW-0732">Signal</keyword>
<evidence type="ECO:0000313" key="2">
    <source>
        <dbReference type="EMBL" id="GLQ26175.1"/>
    </source>
</evidence>
<reference evidence="2" key="1">
    <citation type="journal article" date="2014" name="Int. J. Syst. Evol. Microbiol.">
        <title>Complete genome of a new Firmicutes species belonging to the dominant human colonic microbiota ('Ruminococcus bicirculans') reveals two chromosomes and a selective capacity to utilize plant glucans.</title>
        <authorList>
            <consortium name="NISC Comparative Sequencing Program"/>
            <person name="Wegmann U."/>
            <person name="Louis P."/>
            <person name="Goesmann A."/>
            <person name="Henrissat B."/>
            <person name="Duncan S.H."/>
            <person name="Flint H.J."/>
        </authorList>
    </citation>
    <scope>NUCLEOTIDE SEQUENCE</scope>
    <source>
        <strain evidence="2">NBRC 109915</strain>
    </source>
</reference>
<evidence type="ECO:0000313" key="3">
    <source>
        <dbReference type="Proteomes" id="UP001161388"/>
    </source>
</evidence>
<feature type="signal peptide" evidence="1">
    <location>
        <begin position="1"/>
        <end position="19"/>
    </location>
</feature>
<dbReference type="EMBL" id="BSNL01000001">
    <property type="protein sequence ID" value="GLQ26175.1"/>
    <property type="molecule type" value="Genomic_DNA"/>
</dbReference>
<feature type="chain" id="PRO_5045749315" description="CNP1-like family protein" evidence="1">
    <location>
        <begin position="20"/>
        <end position="139"/>
    </location>
</feature>
<proteinExistence type="predicted"/>
<evidence type="ECO:0008006" key="4">
    <source>
        <dbReference type="Google" id="ProtNLM"/>
    </source>
</evidence>
<reference evidence="2" key="2">
    <citation type="submission" date="2023-01" db="EMBL/GenBank/DDBJ databases">
        <title>Draft genome sequence of Sulfitobacter pacificus strain NBRC 109915.</title>
        <authorList>
            <person name="Sun Q."/>
            <person name="Mori K."/>
        </authorList>
    </citation>
    <scope>NUCLEOTIDE SEQUENCE</scope>
    <source>
        <strain evidence="2">NBRC 109915</strain>
    </source>
</reference>
<keyword evidence="3" id="KW-1185">Reference proteome</keyword>
<gene>
    <name evidence="2" type="ORF">GCM10007927_09780</name>
</gene>
<protein>
    <recommendedName>
        <fullName evidence="4">CNP1-like family protein</fullName>
    </recommendedName>
</protein>
<evidence type="ECO:0000256" key="1">
    <source>
        <dbReference type="SAM" id="SignalP"/>
    </source>
</evidence>
<organism evidence="2 3">
    <name type="scientific">Sulfitobacter pacificus</name>
    <dbReference type="NCBI Taxonomy" id="1499314"/>
    <lineage>
        <taxon>Bacteria</taxon>
        <taxon>Pseudomonadati</taxon>
        <taxon>Pseudomonadota</taxon>
        <taxon>Alphaproteobacteria</taxon>
        <taxon>Rhodobacterales</taxon>
        <taxon>Roseobacteraceae</taxon>
        <taxon>Sulfitobacter</taxon>
    </lineage>
</organism>
<accession>A0ABQ5VGG3</accession>
<comment type="caution">
    <text evidence="2">The sequence shown here is derived from an EMBL/GenBank/DDBJ whole genome shotgun (WGS) entry which is preliminary data.</text>
</comment>
<dbReference type="Proteomes" id="UP001161388">
    <property type="component" value="Unassembled WGS sequence"/>
</dbReference>
<name>A0ABQ5VGG3_9RHOB</name>